<proteinExistence type="predicted"/>
<protein>
    <submittedName>
        <fullName evidence="1">Uncharacterized protein</fullName>
    </submittedName>
</protein>
<organism evidence="1 2">
    <name type="scientific">Pristionchus pacificus</name>
    <name type="common">Parasitic nematode worm</name>
    <dbReference type="NCBI Taxonomy" id="54126"/>
    <lineage>
        <taxon>Eukaryota</taxon>
        <taxon>Metazoa</taxon>
        <taxon>Ecdysozoa</taxon>
        <taxon>Nematoda</taxon>
        <taxon>Chromadorea</taxon>
        <taxon>Rhabditida</taxon>
        <taxon>Rhabditina</taxon>
        <taxon>Diplogasteromorpha</taxon>
        <taxon>Diplogasteroidea</taxon>
        <taxon>Neodiplogasteridae</taxon>
        <taxon>Pristionchus</taxon>
    </lineage>
</organism>
<dbReference type="AlphaFoldDB" id="A0A8R1UCN9"/>
<dbReference type="Proteomes" id="UP000005239">
    <property type="component" value="Unassembled WGS sequence"/>
</dbReference>
<accession>A0A8R1UCN9</accession>
<name>A0A8R1UCN9_PRIPA</name>
<dbReference type="EnsemblMetazoa" id="PPA15249.1">
    <property type="protein sequence ID" value="PPA15249.1"/>
    <property type="gene ID" value="WBGene00104803"/>
</dbReference>
<gene>
    <name evidence="1" type="primary">WBGene00104803</name>
</gene>
<evidence type="ECO:0000313" key="2">
    <source>
        <dbReference type="Proteomes" id="UP000005239"/>
    </source>
</evidence>
<keyword evidence="2" id="KW-1185">Reference proteome</keyword>
<evidence type="ECO:0000313" key="1">
    <source>
        <dbReference type="EnsemblMetazoa" id="PPA15249.1"/>
    </source>
</evidence>
<sequence length="679" mass="71764">MLIYALALVPMALACGPAAGPTTDRPTLKFNYSSPLAWTYNEDPMIVLEILYHPAILSQNFVFSVGGQSLTKTSAQNRINADIELAVIKAVESYGYSTTGVTVVNAITVDTPTTIEKMEVCNKAGNFVEVGGVVTYECLAETANAADLTNPIKAKPAIHIGTTITVTSPVALALSQWENIATKVWAFLSNNAGVKFQGLIEFRISRFIQSLILSSHGHHSFVSAPNAYIRIIYKTGGITESSSDAVCQSTVTMLFYALVLVPLALACGPGTGPITTTPTMRFTFSYPVSWTYDPTTAGAGQSLSQQSAQNRINSDIEYAVIKAVESYGYSASGVSVQNAVAPLSITINPTPNCEAIGNGVVEGTAVTKKCAVAPVPIAAAPAFNTTSTITVTSPVALYQSQWQNIAINVYQSLTSNAGVLFYGIIEGSTLSNSRELSSCSNKVMTLTATRTHTERGFIRASELSNAIRPRFFPLPYSPPTVTMMIYALALSMVPLAFGCGAGTGPITATPTMKFSYSPPRAWTYNVVVNAKGGQSLSDTAAQARINSDIEFAVIKAVESYGYSTSGVSVRNAVKPDPATLVDAAAGCPTTPPPAPYTAYVASAEAITLICDAGVATATKEFRHEGVTITITSPVALAQSNWENIATKVWASLSANAGVKFYGLIDQTLTMGMSEKSEEL</sequence>
<reference evidence="1" key="2">
    <citation type="submission" date="2022-06" db="UniProtKB">
        <authorList>
            <consortium name="EnsemblMetazoa"/>
        </authorList>
    </citation>
    <scope>IDENTIFICATION</scope>
    <source>
        <strain evidence="1">PS312</strain>
    </source>
</reference>
<reference evidence="2" key="1">
    <citation type="journal article" date="2008" name="Nat. Genet.">
        <title>The Pristionchus pacificus genome provides a unique perspective on nematode lifestyle and parasitism.</title>
        <authorList>
            <person name="Dieterich C."/>
            <person name="Clifton S.W."/>
            <person name="Schuster L.N."/>
            <person name="Chinwalla A."/>
            <person name="Delehaunty K."/>
            <person name="Dinkelacker I."/>
            <person name="Fulton L."/>
            <person name="Fulton R."/>
            <person name="Godfrey J."/>
            <person name="Minx P."/>
            <person name="Mitreva M."/>
            <person name="Roeseler W."/>
            <person name="Tian H."/>
            <person name="Witte H."/>
            <person name="Yang S.P."/>
            <person name="Wilson R.K."/>
            <person name="Sommer R.J."/>
        </authorList>
    </citation>
    <scope>NUCLEOTIDE SEQUENCE [LARGE SCALE GENOMIC DNA]</scope>
    <source>
        <strain evidence="2">PS312</strain>
    </source>
</reference>